<dbReference type="EMBL" id="CAJHOF010000009">
    <property type="protein sequence ID" value="CAD7288763.1"/>
    <property type="molecule type" value="Genomic_DNA"/>
</dbReference>
<evidence type="ECO:0008006" key="3">
    <source>
        <dbReference type="Google" id="ProtNLM"/>
    </source>
</evidence>
<protein>
    <recommendedName>
        <fullName evidence="3">Lipoprotein</fullName>
    </recommendedName>
</protein>
<reference evidence="1 2" key="1">
    <citation type="submission" date="2020-11" db="EMBL/GenBank/DDBJ databases">
        <authorList>
            <person name="Peeters C."/>
        </authorList>
    </citation>
    <scope>NUCLEOTIDE SEQUENCE [LARGE SCALE GENOMIC DNA]</scope>
    <source>
        <strain evidence="1 2">LMG 7974</strain>
    </source>
</reference>
<keyword evidence="2" id="KW-1185">Reference proteome</keyword>
<dbReference type="PROSITE" id="PS51257">
    <property type="entry name" value="PROKAR_LIPOPROTEIN"/>
    <property type="match status" value="1"/>
</dbReference>
<name>A0ABN7K8C1_9BACT</name>
<evidence type="ECO:0000313" key="2">
    <source>
        <dbReference type="Proteomes" id="UP000789803"/>
    </source>
</evidence>
<proteinExistence type="predicted"/>
<organism evidence="1 2">
    <name type="scientific">Campylobacter majalis</name>
    <dbReference type="NCBI Taxonomy" id="2790656"/>
    <lineage>
        <taxon>Bacteria</taxon>
        <taxon>Pseudomonadati</taxon>
        <taxon>Campylobacterota</taxon>
        <taxon>Epsilonproteobacteria</taxon>
        <taxon>Campylobacterales</taxon>
        <taxon>Campylobacteraceae</taxon>
        <taxon>Campylobacter</taxon>
    </lineage>
</organism>
<accession>A0ABN7K8C1</accession>
<gene>
    <name evidence="1" type="ORF">LMG7974_01140</name>
</gene>
<dbReference type="Proteomes" id="UP000789803">
    <property type="component" value="Unassembled WGS sequence"/>
</dbReference>
<evidence type="ECO:0000313" key="1">
    <source>
        <dbReference type="EMBL" id="CAD7288763.1"/>
    </source>
</evidence>
<comment type="caution">
    <text evidence="1">The sequence shown here is derived from an EMBL/GenBank/DDBJ whole genome shotgun (WGS) entry which is preliminary data.</text>
</comment>
<sequence>MMIFKIKNFIIFILFALLLTACTGINHARIINDINIKSAQKHSPYKLELVKEDEKAVFYQEVPAGKYKGRSYALNDFILYNDIFKTIAACGFTQDDLLQVRILDYDEKNLRVEEIWVFKDEKSERSDKLTAFYVILQANTQIGGTDINIKSPNGCHAPKELTFVFGK</sequence>